<evidence type="ECO:0000256" key="1">
    <source>
        <dbReference type="SAM" id="MobiDB-lite"/>
    </source>
</evidence>
<protein>
    <recommendedName>
        <fullName evidence="2">TtsA-like Glycoside hydrolase family 108 domain-containing protein</fullName>
    </recommendedName>
</protein>
<dbReference type="OrthoDB" id="16763at10239"/>
<proteinExistence type="predicted"/>
<dbReference type="InterPro" id="IPR023346">
    <property type="entry name" value="Lysozyme-like_dom_sf"/>
</dbReference>
<evidence type="ECO:0000259" key="2">
    <source>
        <dbReference type="Pfam" id="PF05838"/>
    </source>
</evidence>
<dbReference type="GeneID" id="10894635"/>
<evidence type="ECO:0000313" key="3">
    <source>
        <dbReference type="EMBL" id="CBY88586.1"/>
    </source>
</evidence>
<dbReference type="CDD" id="cd13926">
    <property type="entry name" value="N-acetylmuramidase_GH108"/>
    <property type="match status" value="1"/>
</dbReference>
<feature type="domain" description="TtsA-like Glycoside hydrolase family 108" evidence="2">
    <location>
        <begin position="11"/>
        <end position="98"/>
    </location>
</feature>
<evidence type="ECO:0000313" key="4">
    <source>
        <dbReference type="Proteomes" id="UP000008465"/>
    </source>
</evidence>
<dbReference type="SUPFAM" id="SSF53955">
    <property type="entry name" value="Lysozyme-like"/>
    <property type="match status" value="1"/>
</dbReference>
<dbReference type="InterPro" id="IPR008565">
    <property type="entry name" value="TtsA-like_GH18_dom"/>
</dbReference>
<feature type="region of interest" description="Disordered" evidence="1">
    <location>
        <begin position="19"/>
        <end position="39"/>
    </location>
</feature>
<accession>F4N9V8</accession>
<dbReference type="Gene3D" id="1.20.141.10">
    <property type="entry name" value="Chitosanase, subunit A, domain 1"/>
    <property type="match status" value="1"/>
</dbReference>
<name>F4N9V8_9CAUD</name>
<dbReference type="Pfam" id="PF05838">
    <property type="entry name" value="Glyco_hydro_108"/>
    <property type="match status" value="1"/>
</dbReference>
<dbReference type="Proteomes" id="UP000008465">
    <property type="component" value="Segment"/>
</dbReference>
<dbReference type="RefSeq" id="YP_004539128.1">
    <property type="nucleotide sequence ID" value="NC_015585.1"/>
</dbReference>
<sequence length="175" mass="18261">MSNFDTCMKFTGLAEGGYTNLPGDPGGETNYGISDNRDGVRDGMVSGVPGAPGPVPVKQLTHDQALAIYRRDYYAPIRGDALPLPVAVAVFDYAVNSGVGTAAKALQRACSVTVDGKIGPATVAQAKSLNARSLAQSVCNLRVQMLEQSTAPGVVKYRAALIARAKRCAAFAQTL</sequence>
<reference evidence="4" key="1">
    <citation type="journal article" date="2011" name="Appl. Environ. Microbiol.">
        <title>Bacteriophages LIMElight and LIMEzero of Pantoea agglomerans, belonging to the "phiKMV-like viruses".</title>
        <authorList>
            <person name="Adriaenssens E.M."/>
            <person name="Ceyssens P.J."/>
            <person name="Dunon V."/>
            <person name="Ackermann H.W."/>
            <person name="Van Vaerenbergh J."/>
            <person name="Maes M."/>
            <person name="De Proft M."/>
            <person name="Lavigne R."/>
        </authorList>
    </citation>
    <scope>NUCLEOTIDE SEQUENCE [LARGE SCALE GENOMIC DNA]</scope>
</reference>
<organism evidence="3 4">
    <name type="scientific">Pantoea phage LIMEzero</name>
    <dbReference type="NCBI Taxonomy" id="943335"/>
    <lineage>
        <taxon>Viruses</taxon>
        <taxon>Duplodnaviria</taxon>
        <taxon>Heunggongvirae</taxon>
        <taxon>Uroviricota</taxon>
        <taxon>Caudoviricetes</taxon>
        <taxon>Autographivirales</taxon>
        <taxon>Autoscriptoviridae</taxon>
        <taxon>Stentvirinae</taxon>
        <taxon>Waewaevirus</taxon>
        <taxon>Waewaevirus limezero</taxon>
    </lineage>
</organism>
<dbReference type="EMBL" id="FR751545">
    <property type="protein sequence ID" value="CBY88586.1"/>
    <property type="molecule type" value="Genomic_DNA"/>
</dbReference>
<keyword evidence="4" id="KW-1185">Reference proteome</keyword>
<dbReference type="KEGG" id="vg:10894635"/>